<keyword evidence="4" id="KW-0285">Flavoprotein</keyword>
<evidence type="ECO:0000313" key="12">
    <source>
        <dbReference type="Proteomes" id="UP001500655"/>
    </source>
</evidence>
<keyword evidence="5" id="KW-0547">Nucleotide-binding</keyword>
<keyword evidence="7" id="KW-0560">Oxidoreductase</keyword>
<evidence type="ECO:0000256" key="8">
    <source>
        <dbReference type="ARBA" id="ARBA00023062"/>
    </source>
</evidence>
<evidence type="ECO:0000256" key="5">
    <source>
        <dbReference type="ARBA" id="ARBA00022741"/>
    </source>
</evidence>
<evidence type="ECO:0000256" key="9">
    <source>
        <dbReference type="ARBA" id="ARBA00048779"/>
    </source>
</evidence>
<comment type="caution">
    <text evidence="11">The sequence shown here is derived from an EMBL/GenBank/DDBJ whole genome shotgun (WGS) entry which is preliminary data.</text>
</comment>
<protein>
    <recommendedName>
        <fullName evidence="3">proline dehydrogenase</fullName>
        <ecNumber evidence="3">1.5.5.2</ecNumber>
    </recommendedName>
</protein>
<dbReference type="PANTHER" id="PTHR13914:SF0">
    <property type="entry name" value="PROLINE DEHYDROGENASE 1, MITOCHONDRIAL"/>
    <property type="match status" value="1"/>
</dbReference>
<keyword evidence="6" id="KW-0274">FAD</keyword>
<accession>A0ABP4VYH6</accession>
<comment type="pathway">
    <text evidence="2">Amino-acid degradation; L-proline degradation into L-glutamate; L-glutamate from L-proline: step 1/2.</text>
</comment>
<comment type="catalytic activity">
    <reaction evidence="9">
        <text>L-proline + a quinone = (S)-1-pyrroline-5-carboxylate + a quinol + H(+)</text>
        <dbReference type="Rhea" id="RHEA:23784"/>
        <dbReference type="ChEBI" id="CHEBI:15378"/>
        <dbReference type="ChEBI" id="CHEBI:17388"/>
        <dbReference type="ChEBI" id="CHEBI:24646"/>
        <dbReference type="ChEBI" id="CHEBI:60039"/>
        <dbReference type="ChEBI" id="CHEBI:132124"/>
        <dbReference type="EC" id="1.5.5.2"/>
    </reaction>
</comment>
<evidence type="ECO:0000313" key="11">
    <source>
        <dbReference type="EMBL" id="GAA1739431.1"/>
    </source>
</evidence>
<evidence type="ECO:0000256" key="2">
    <source>
        <dbReference type="ARBA" id="ARBA00004739"/>
    </source>
</evidence>
<dbReference type="InterPro" id="IPR008219">
    <property type="entry name" value="PRODH_bac_arc"/>
</dbReference>
<dbReference type="InterPro" id="IPR015659">
    <property type="entry name" value="Proline_oxidase"/>
</dbReference>
<reference evidence="12" key="1">
    <citation type="journal article" date="2019" name="Int. J. Syst. Evol. Microbiol.">
        <title>The Global Catalogue of Microorganisms (GCM) 10K type strain sequencing project: providing services to taxonomists for standard genome sequencing and annotation.</title>
        <authorList>
            <consortium name="The Broad Institute Genomics Platform"/>
            <consortium name="The Broad Institute Genome Sequencing Center for Infectious Disease"/>
            <person name="Wu L."/>
            <person name="Ma J."/>
        </authorList>
    </citation>
    <scope>NUCLEOTIDE SEQUENCE [LARGE SCALE GENOMIC DNA]</scope>
    <source>
        <strain evidence="12">JCM 13249</strain>
    </source>
</reference>
<name>A0ABP4VYH6_9ACTN</name>
<proteinExistence type="predicted"/>
<dbReference type="Proteomes" id="UP001500655">
    <property type="component" value="Unassembled WGS sequence"/>
</dbReference>
<organism evidence="11 12">
    <name type="scientific">Luedemannella helvata</name>
    <dbReference type="NCBI Taxonomy" id="349315"/>
    <lineage>
        <taxon>Bacteria</taxon>
        <taxon>Bacillati</taxon>
        <taxon>Actinomycetota</taxon>
        <taxon>Actinomycetes</taxon>
        <taxon>Micromonosporales</taxon>
        <taxon>Micromonosporaceae</taxon>
        <taxon>Luedemannella</taxon>
    </lineage>
</organism>
<dbReference type="Gene3D" id="3.20.20.220">
    <property type="match status" value="1"/>
</dbReference>
<comment type="cofactor">
    <cofactor evidence="1">
        <name>FAD</name>
        <dbReference type="ChEBI" id="CHEBI:57692"/>
    </cofactor>
</comment>
<evidence type="ECO:0000256" key="3">
    <source>
        <dbReference type="ARBA" id="ARBA00012695"/>
    </source>
</evidence>
<dbReference type="InterPro" id="IPR029041">
    <property type="entry name" value="FAD-linked_oxidoreductase-like"/>
</dbReference>
<dbReference type="EMBL" id="BAAALS010000003">
    <property type="protein sequence ID" value="GAA1739431.1"/>
    <property type="molecule type" value="Genomic_DNA"/>
</dbReference>
<keyword evidence="12" id="KW-1185">Reference proteome</keyword>
<dbReference type="PANTHER" id="PTHR13914">
    <property type="entry name" value="PROLINE OXIDASE"/>
    <property type="match status" value="1"/>
</dbReference>
<dbReference type="Pfam" id="PF01619">
    <property type="entry name" value="Pro_dh"/>
    <property type="match status" value="1"/>
</dbReference>
<feature type="domain" description="Proline dehydrogenase" evidence="10">
    <location>
        <begin position="45"/>
        <end position="300"/>
    </location>
</feature>
<keyword evidence="8" id="KW-0642">Proline metabolism</keyword>
<evidence type="ECO:0000256" key="4">
    <source>
        <dbReference type="ARBA" id="ARBA00022630"/>
    </source>
</evidence>
<dbReference type="PIRSF" id="PIRSF000196">
    <property type="entry name" value="Pro_dehydrog"/>
    <property type="match status" value="1"/>
</dbReference>
<gene>
    <name evidence="11" type="ORF">GCM10009681_07750</name>
</gene>
<evidence type="ECO:0000259" key="10">
    <source>
        <dbReference type="Pfam" id="PF01619"/>
    </source>
</evidence>
<evidence type="ECO:0000256" key="6">
    <source>
        <dbReference type="ARBA" id="ARBA00022827"/>
    </source>
</evidence>
<evidence type="ECO:0000256" key="1">
    <source>
        <dbReference type="ARBA" id="ARBA00001974"/>
    </source>
</evidence>
<evidence type="ECO:0000256" key="7">
    <source>
        <dbReference type="ARBA" id="ARBA00023002"/>
    </source>
</evidence>
<dbReference type="SUPFAM" id="SSF51730">
    <property type="entry name" value="FAD-linked oxidoreductase"/>
    <property type="match status" value="1"/>
</dbReference>
<dbReference type="InterPro" id="IPR002872">
    <property type="entry name" value="Proline_DH_dom"/>
</dbReference>
<dbReference type="RefSeq" id="WP_344076868.1">
    <property type="nucleotide sequence ID" value="NZ_BAAALS010000003.1"/>
</dbReference>
<sequence length="311" mass="33667">MLRRTLLFASRDERVRGVVETLPPTRSLVTRFVAGETDEQAVHVAAGLVAQGLRATFNSLGEYVEDPARAATTRDGFVALAQRLADSGLTGPAYELSIKLSALGQLAGDGHARALDHAQVVCAAADKAGVLVTLDMEDHTTTDSTLAIADALRRDFPSVGVVLQAALRRTPADCADLARAGARVRLVKGAYREPSSVALQRRSDVDLAYVRCLRELFRGTGYPMVATHDPRLVAIAAHLADRHGRGQDGFEFQMLLGVRGDEQRRLAAAGYGMRVYLPFGPQWYGYLMRRLAERPANLLFLLRALAAATTS</sequence>
<dbReference type="EC" id="1.5.5.2" evidence="3"/>